<evidence type="ECO:0000313" key="1">
    <source>
        <dbReference type="EMBL" id="KAB8292112.1"/>
    </source>
</evidence>
<sequence length="70" mass="7972">MIEYLFQKDSEDVASESPYDGTLDIKVAQKFGTGWKDKRGKKRDLHVHSGNTRVVHSRVLVMQAQALINK</sequence>
<proteinExistence type="predicted"/>
<organism evidence="1 2">
    <name type="scientific">Monilinia laxa</name>
    <name type="common">Brown rot fungus</name>
    <name type="synonym">Sclerotinia laxa</name>
    <dbReference type="NCBI Taxonomy" id="61186"/>
    <lineage>
        <taxon>Eukaryota</taxon>
        <taxon>Fungi</taxon>
        <taxon>Dikarya</taxon>
        <taxon>Ascomycota</taxon>
        <taxon>Pezizomycotina</taxon>
        <taxon>Leotiomycetes</taxon>
        <taxon>Helotiales</taxon>
        <taxon>Sclerotiniaceae</taxon>
        <taxon>Monilinia</taxon>
    </lineage>
</organism>
<gene>
    <name evidence="1" type="ORF">EYC80_007857</name>
</gene>
<accession>A0A5N6JSR0</accession>
<keyword evidence="2" id="KW-1185">Reference proteome</keyword>
<comment type="caution">
    <text evidence="1">The sequence shown here is derived from an EMBL/GenBank/DDBJ whole genome shotgun (WGS) entry which is preliminary data.</text>
</comment>
<reference evidence="1 2" key="1">
    <citation type="submission" date="2019-06" db="EMBL/GenBank/DDBJ databases">
        <title>Genome Sequence of the Brown Rot Fungal Pathogen Monilinia laxa.</title>
        <authorList>
            <person name="De Miccolis Angelini R.M."/>
            <person name="Landi L."/>
            <person name="Abate D."/>
            <person name="Pollastro S."/>
            <person name="Romanazzi G."/>
            <person name="Faretra F."/>
        </authorList>
    </citation>
    <scope>NUCLEOTIDE SEQUENCE [LARGE SCALE GENOMIC DNA]</scope>
    <source>
        <strain evidence="1 2">Mlax316</strain>
    </source>
</reference>
<name>A0A5N6JSR0_MONLA</name>
<protein>
    <submittedName>
        <fullName evidence="1">Uncharacterized protein</fullName>
    </submittedName>
</protein>
<dbReference type="EMBL" id="VIGI01000013">
    <property type="protein sequence ID" value="KAB8292112.1"/>
    <property type="molecule type" value="Genomic_DNA"/>
</dbReference>
<dbReference type="AlphaFoldDB" id="A0A5N6JSR0"/>
<evidence type="ECO:0000313" key="2">
    <source>
        <dbReference type="Proteomes" id="UP000326757"/>
    </source>
</evidence>
<dbReference type="Proteomes" id="UP000326757">
    <property type="component" value="Unassembled WGS sequence"/>
</dbReference>